<evidence type="ECO:0000256" key="3">
    <source>
        <dbReference type="SAM" id="MobiDB-lite"/>
    </source>
</evidence>
<keyword evidence="6" id="KW-1185">Reference proteome</keyword>
<dbReference type="InterPro" id="IPR039986">
    <property type="entry name" value="CFAP210"/>
</dbReference>
<dbReference type="EMBL" id="CAXITT010000367">
    <property type="protein sequence ID" value="CAL1540031.1"/>
    <property type="molecule type" value="Genomic_DNA"/>
</dbReference>
<sequence length="559" mass="66082">MATVMHGRRKGQPRGITVYILYCYLNSNAHHAGMVLPDGTDLRQVAVLTKQDWDRIEQELNRKQIQDEMVHKIREERDEQKKRSKELIKNWANTLAGQRQRKLEARNIREEKEEDERKQIDIEEAKYQAQQRREAIEKAKTQQYYQTDRVKAFHSALTLTEVLKEREAQLELKRLKEQAMGDQDKEYQKIDRELYEMTIQADQEKARARLQAASRTKQFQIAQINEHMNSAEKQKLDELKEAEELKKLAVQFQIEKERLENIRREERLAMLNENMKQIQDVEKMKVLQEKQEEEEDEECRVFAAAKRKMMQLRAQKEQEIQNEKQAQLDKIRNKLSVQMKQKISDEDSRIVRAAEEAEIKRVEEERAKEEKLLKEIKLQAEHRNKQLQDRNEKAKRERREELELLEMRRAADELFHQNEVEKAIRRKQEAEALRNFHVDQYNERVNKEEDNKKAQLGLDQANVELIAKEELQFQEYARKVIDHCRQGGRNVYPLEKAAVMGAGGGLGPTFPGKGGVRPSYMVADNSGVQMPHYQRDSTNETKLQINGKSPSKNRMGFVW</sequence>
<comment type="caution">
    <text evidence="5">The sequence shown here is derived from an EMBL/GenBank/DDBJ whole genome shotgun (WGS) entry which is preliminary data.</text>
</comment>
<feature type="coiled-coil region" evidence="2">
    <location>
        <begin position="302"/>
        <end position="404"/>
    </location>
</feature>
<protein>
    <recommendedName>
        <fullName evidence="4">Trichohyalin-plectin-homology domain-containing protein</fullName>
    </recommendedName>
</protein>
<accession>A0AAV2I3Q1</accession>
<evidence type="ECO:0000256" key="1">
    <source>
        <dbReference type="ARBA" id="ARBA00023054"/>
    </source>
</evidence>
<evidence type="ECO:0000256" key="2">
    <source>
        <dbReference type="SAM" id="Coils"/>
    </source>
</evidence>
<feature type="region of interest" description="Disordered" evidence="3">
    <location>
        <begin position="531"/>
        <end position="559"/>
    </location>
</feature>
<dbReference type="GO" id="GO:0005879">
    <property type="term" value="C:axonemal microtubule"/>
    <property type="evidence" value="ECO:0007669"/>
    <property type="project" value="TreeGrafter"/>
</dbReference>
<feature type="coiled-coil region" evidence="2">
    <location>
        <begin position="70"/>
        <end position="185"/>
    </location>
</feature>
<keyword evidence="1 2" id="KW-0175">Coiled coil</keyword>
<dbReference type="Proteomes" id="UP001497497">
    <property type="component" value="Unassembled WGS sequence"/>
</dbReference>
<dbReference type="AlphaFoldDB" id="A0AAV2I3Q1"/>
<feature type="compositionally biased region" description="Polar residues" evidence="3">
    <location>
        <begin position="540"/>
        <end position="552"/>
    </location>
</feature>
<dbReference type="PANTHER" id="PTHR28663:SF1">
    <property type="entry name" value="CILIA- AND FLAGELLA- ASSOCIATED PROTEIN 210"/>
    <property type="match status" value="1"/>
</dbReference>
<evidence type="ECO:0000313" key="5">
    <source>
        <dbReference type="EMBL" id="CAL1540031.1"/>
    </source>
</evidence>
<dbReference type="PANTHER" id="PTHR28663">
    <property type="entry name" value="COILED-COIL DOMAIN-CONTAINING PROTEIN 173"/>
    <property type="match status" value="1"/>
</dbReference>
<dbReference type="Pfam" id="PF13868">
    <property type="entry name" value="TPH"/>
    <property type="match status" value="1"/>
</dbReference>
<reference evidence="5 6" key="1">
    <citation type="submission" date="2024-04" db="EMBL/GenBank/DDBJ databases">
        <authorList>
            <consortium name="Genoscope - CEA"/>
            <person name="William W."/>
        </authorList>
    </citation>
    <scope>NUCLEOTIDE SEQUENCE [LARGE SCALE GENOMIC DNA]</scope>
</reference>
<feature type="domain" description="Trichohyalin-plectin-homology" evidence="4">
    <location>
        <begin position="145"/>
        <end position="485"/>
    </location>
</feature>
<feature type="coiled-coil region" evidence="2">
    <location>
        <begin position="221"/>
        <end position="274"/>
    </location>
</feature>
<evidence type="ECO:0000259" key="4">
    <source>
        <dbReference type="Pfam" id="PF13868"/>
    </source>
</evidence>
<organism evidence="5 6">
    <name type="scientific">Lymnaea stagnalis</name>
    <name type="common">Great pond snail</name>
    <name type="synonym">Helix stagnalis</name>
    <dbReference type="NCBI Taxonomy" id="6523"/>
    <lineage>
        <taxon>Eukaryota</taxon>
        <taxon>Metazoa</taxon>
        <taxon>Spiralia</taxon>
        <taxon>Lophotrochozoa</taxon>
        <taxon>Mollusca</taxon>
        <taxon>Gastropoda</taxon>
        <taxon>Heterobranchia</taxon>
        <taxon>Euthyneura</taxon>
        <taxon>Panpulmonata</taxon>
        <taxon>Hygrophila</taxon>
        <taxon>Lymnaeoidea</taxon>
        <taxon>Lymnaeidae</taxon>
        <taxon>Lymnaea</taxon>
    </lineage>
</organism>
<proteinExistence type="predicted"/>
<evidence type="ECO:0000313" key="6">
    <source>
        <dbReference type="Proteomes" id="UP001497497"/>
    </source>
</evidence>
<gene>
    <name evidence="5" type="ORF">GSLYS_00013764001</name>
</gene>
<name>A0AAV2I3Q1_LYMST</name>
<dbReference type="InterPro" id="IPR043597">
    <property type="entry name" value="TPH_dom"/>
</dbReference>